<dbReference type="Proteomes" id="UP000033475">
    <property type="component" value="Unassembled WGS sequence"/>
</dbReference>
<evidence type="ECO:0000313" key="2">
    <source>
        <dbReference type="Proteomes" id="UP000033475"/>
    </source>
</evidence>
<name>A0A0F3MUC2_RICFI</name>
<evidence type="ECO:0000313" key="1">
    <source>
        <dbReference type="EMBL" id="KJV59276.1"/>
    </source>
</evidence>
<dbReference type="AlphaFoldDB" id="A0A0F3MUC2"/>
<dbReference type="PATRIC" id="fig|1359196.3.peg.1627"/>
<sequence>MLIKLFPPVVHNKLFCKYCPDINLVSKLDGRSYANYNVVHFDKFCSVCNHRDNSYCSCSNCEEIRKQKEQAEEENKRNALMQAFLPVNIDIPAPNELTLKDTVYLFAAEVHSATKDLEFIKPYLEGPSIECLAPDEELRCDIIEHLNSRGFIRLNTLTNSLDAFKFDSENKIVGYYRNKILWEFLPNMDIREKKEYFNSIWAIVKDEWSSSWENDVIEMWKLIAKYECIENLKYLLVEHDFPVMDKHAEKQALTTFLDLFQNFSVGQVFNLSWQAVRDTKYEDSLEKNSYYRYSKDNIAIIIISRIEQIANRVISNNWKIKNSRREYCLPQTIISSTFFLIHF</sequence>
<dbReference type="EMBL" id="LANQ01000001">
    <property type="protein sequence ID" value="KJV59276.1"/>
    <property type="molecule type" value="Genomic_DNA"/>
</dbReference>
<reference evidence="1 2" key="1">
    <citation type="submission" date="2015-01" db="EMBL/GenBank/DDBJ databases">
        <title>Genome Sequencing of Rickettsiales.</title>
        <authorList>
            <person name="Daugherty S.C."/>
            <person name="Su Q."/>
            <person name="Abolude K."/>
            <person name="Beier-Sexton M."/>
            <person name="Carlyon J.A."/>
            <person name="Carter R."/>
            <person name="Day N.P."/>
            <person name="Dumler S.J."/>
            <person name="Dyachenko V."/>
            <person name="Godinez A."/>
            <person name="Kurtti T.J."/>
            <person name="Lichay M."/>
            <person name="Mullins K.E."/>
            <person name="Ott S."/>
            <person name="Pappas-Brown V."/>
            <person name="Paris D.H."/>
            <person name="Patel P."/>
            <person name="Richards A.L."/>
            <person name="Sadzewicz L."/>
            <person name="Sears K."/>
            <person name="Seidman D."/>
            <person name="Sengamalay N."/>
            <person name="Stenos J."/>
            <person name="Tallon L.J."/>
            <person name="Vincent G."/>
            <person name="Fraser C.M."/>
            <person name="Munderloh U."/>
            <person name="Dunning-Hotopp J.C."/>
        </authorList>
    </citation>
    <scope>NUCLEOTIDE SEQUENCE [LARGE SCALE GENOMIC DNA]</scope>
    <source>
        <strain evidence="1 2">Pedreira</strain>
    </source>
</reference>
<accession>A0A0F3MUC2</accession>
<gene>
    <name evidence="1" type="ORF">RFEPED_1681</name>
</gene>
<comment type="caution">
    <text evidence="1">The sequence shown here is derived from an EMBL/GenBank/DDBJ whole genome shotgun (WGS) entry which is preliminary data.</text>
</comment>
<dbReference type="RefSeq" id="WP_011271123.1">
    <property type="nucleotide sequence ID" value="NZ_LANQ01000001.1"/>
</dbReference>
<proteinExistence type="predicted"/>
<organism evidence="1 2">
    <name type="scientific">Rickettsia felis str. Pedreira</name>
    <dbReference type="NCBI Taxonomy" id="1359196"/>
    <lineage>
        <taxon>Bacteria</taxon>
        <taxon>Pseudomonadati</taxon>
        <taxon>Pseudomonadota</taxon>
        <taxon>Alphaproteobacteria</taxon>
        <taxon>Rickettsiales</taxon>
        <taxon>Rickettsiaceae</taxon>
        <taxon>Rickettsieae</taxon>
        <taxon>Rickettsia</taxon>
        <taxon>spotted fever group</taxon>
    </lineage>
</organism>
<protein>
    <submittedName>
        <fullName evidence="1">Uncharacterized protein</fullName>
    </submittedName>
</protein>